<organism evidence="2 3">
    <name type="scientific">Parabacteroides goldsteinii DSM 19448 = WAL 12034</name>
    <dbReference type="NCBI Taxonomy" id="927665"/>
    <lineage>
        <taxon>Bacteria</taxon>
        <taxon>Pseudomonadati</taxon>
        <taxon>Bacteroidota</taxon>
        <taxon>Bacteroidia</taxon>
        <taxon>Bacteroidales</taxon>
        <taxon>Tannerellaceae</taxon>
        <taxon>Parabacteroides</taxon>
    </lineage>
</organism>
<accession>A0A0F5ISV1</accession>
<dbReference type="Proteomes" id="UP000033047">
    <property type="component" value="Unassembled WGS sequence"/>
</dbReference>
<dbReference type="STRING" id="927665.HMPREF1535_03786"/>
<dbReference type="RefSeq" id="WP_007656740.1">
    <property type="nucleotide sequence ID" value="NZ_KQ033913.1"/>
</dbReference>
<keyword evidence="1" id="KW-1133">Transmembrane helix</keyword>
<sequence length="44" mass="5376">MNIYVYMIALVMVITVLSFVKWVDIRDRKQEEKKREKEKQSSNE</sequence>
<dbReference type="AlphaFoldDB" id="A0A0F5ISV1"/>
<comment type="caution">
    <text evidence="2">The sequence shown here is derived from an EMBL/GenBank/DDBJ whole genome shotgun (WGS) entry which is preliminary data.</text>
</comment>
<dbReference type="EMBL" id="AQHV01000021">
    <property type="protein sequence ID" value="KKB48558.1"/>
    <property type="molecule type" value="Genomic_DNA"/>
</dbReference>
<dbReference type="HOGENOM" id="CLU_218011_0_0_10"/>
<proteinExistence type="predicted"/>
<protein>
    <submittedName>
        <fullName evidence="2">Uncharacterized protein</fullName>
    </submittedName>
</protein>
<evidence type="ECO:0000313" key="3">
    <source>
        <dbReference type="Proteomes" id="UP000033047"/>
    </source>
</evidence>
<keyword evidence="1" id="KW-0812">Transmembrane</keyword>
<evidence type="ECO:0000256" key="1">
    <source>
        <dbReference type="SAM" id="Phobius"/>
    </source>
</evidence>
<name>A0A0F5ISV1_9BACT</name>
<feature type="transmembrane region" description="Helical" evidence="1">
    <location>
        <begin position="6"/>
        <end position="25"/>
    </location>
</feature>
<keyword evidence="1" id="KW-0472">Membrane</keyword>
<reference evidence="2 3" key="1">
    <citation type="submission" date="2013-04" db="EMBL/GenBank/DDBJ databases">
        <title>The Genome Sequence of Parabacteroides goldsteinii DSM 19448.</title>
        <authorList>
            <consortium name="The Broad Institute Genomics Platform"/>
            <person name="Earl A."/>
            <person name="Ward D."/>
            <person name="Feldgarden M."/>
            <person name="Gevers D."/>
            <person name="Martens E."/>
            <person name="Sakamoto M."/>
            <person name="Benno Y."/>
            <person name="Song Y."/>
            <person name="Liu C."/>
            <person name="Lee J."/>
            <person name="Bolanos M."/>
            <person name="Vaisanen M.L."/>
            <person name="Finegold S.M."/>
            <person name="Walker B."/>
            <person name="Young S."/>
            <person name="Zeng Q."/>
            <person name="Gargeya S."/>
            <person name="Fitzgerald M."/>
            <person name="Haas B."/>
            <person name="Abouelleil A."/>
            <person name="Allen A.W."/>
            <person name="Alvarado L."/>
            <person name="Arachchi H.M."/>
            <person name="Berlin A.M."/>
            <person name="Chapman S.B."/>
            <person name="Gainer-Dewar J."/>
            <person name="Goldberg J."/>
            <person name="Griggs A."/>
            <person name="Gujja S."/>
            <person name="Hansen M."/>
            <person name="Howarth C."/>
            <person name="Imamovic A."/>
            <person name="Ireland A."/>
            <person name="Larimer J."/>
            <person name="McCowan C."/>
            <person name="Murphy C."/>
            <person name="Pearson M."/>
            <person name="Poon T.W."/>
            <person name="Priest M."/>
            <person name="Roberts A."/>
            <person name="Saif S."/>
            <person name="Shea T."/>
            <person name="Sisk P."/>
            <person name="Sykes S."/>
            <person name="Wortman J."/>
            <person name="Nusbaum C."/>
            <person name="Birren B."/>
        </authorList>
    </citation>
    <scope>NUCLEOTIDE SEQUENCE [LARGE SCALE GENOMIC DNA]</scope>
    <source>
        <strain evidence="2 3">DSM 19448</strain>
    </source>
</reference>
<gene>
    <name evidence="2" type="ORF">HMPREF1535_03786</name>
</gene>
<evidence type="ECO:0000313" key="2">
    <source>
        <dbReference type="EMBL" id="KKB48558.1"/>
    </source>
</evidence>